<dbReference type="GeneID" id="85491349"/>
<name>A0AA48ID31_9TREE</name>
<dbReference type="KEGG" id="ccac:CcaHIS019_0101960"/>
<protein>
    <submittedName>
        <fullName evidence="2">Uncharacterized protein</fullName>
    </submittedName>
</protein>
<keyword evidence="3" id="KW-1185">Reference proteome</keyword>
<evidence type="ECO:0000313" key="2">
    <source>
        <dbReference type="EMBL" id="BEI87478.1"/>
    </source>
</evidence>
<dbReference type="AlphaFoldDB" id="A0AA48ID31"/>
<proteinExistence type="predicted"/>
<feature type="region of interest" description="Disordered" evidence="1">
    <location>
        <begin position="204"/>
        <end position="229"/>
    </location>
</feature>
<evidence type="ECO:0000313" key="3">
    <source>
        <dbReference type="Proteomes" id="UP001233271"/>
    </source>
</evidence>
<gene>
    <name evidence="2" type="ORF">CcaverHIS019_0101960</name>
</gene>
<dbReference type="Proteomes" id="UP001233271">
    <property type="component" value="Chromosome 1"/>
</dbReference>
<dbReference type="RefSeq" id="XP_060452744.1">
    <property type="nucleotide sequence ID" value="XM_060597633.1"/>
</dbReference>
<reference evidence="2" key="1">
    <citation type="journal article" date="2023" name="BMC Genomics">
        <title>Chromosome-level genome assemblies of Cutaneotrichosporon spp. (Trichosporonales, Basidiomycota) reveal imbalanced evolution between nucleotide sequences and chromosome synteny.</title>
        <authorList>
            <person name="Kobayashi Y."/>
            <person name="Kayamori A."/>
            <person name="Aoki K."/>
            <person name="Shiwa Y."/>
            <person name="Matsutani M."/>
            <person name="Fujita N."/>
            <person name="Sugita T."/>
            <person name="Iwasaki W."/>
            <person name="Tanaka N."/>
            <person name="Takashima M."/>
        </authorList>
    </citation>
    <scope>NUCLEOTIDE SEQUENCE</scope>
    <source>
        <strain evidence="2">HIS019</strain>
    </source>
</reference>
<dbReference type="EMBL" id="AP028212">
    <property type="protein sequence ID" value="BEI87478.1"/>
    <property type="molecule type" value="Genomic_DNA"/>
</dbReference>
<sequence>MFSTALVTAYLRETQPVTDMLPIPGPSYWANNFDIDQGMLDEYILPDDEFAQLLNSMVNEEEHCPADAPHVNAPAPLQVLPPAAPFDFASCFGPPDTPAPLAAHTFFQPSHGTDAPGPSAVNQLLALAESLPAASFDQVDLQHQLEVYYRNLADGAEATPSPPTPLSSVVATPLSSVVATPLSSVVATPLPDSSQWHESLTVSQGESLSRRVGASSGKANMATTEEKDYGSHRLTAPVWPDLRLNGDRKALEFGQVGDPFFPRVQGPVPEDAGHNGRKPLTWGFVNYSANVPEHTVALMSGVDVSGASKQWKKDEARRLKAEVKERARTVRAEVKAKKVADKAAAAEQKRRDAASKRAATKAIKGSAKKKKDKGKERAI</sequence>
<accession>A0AA48ID31</accession>
<feature type="region of interest" description="Disordered" evidence="1">
    <location>
        <begin position="333"/>
        <end position="379"/>
    </location>
</feature>
<organism evidence="2 3">
    <name type="scientific">Cutaneotrichosporon cavernicola</name>
    <dbReference type="NCBI Taxonomy" id="279322"/>
    <lineage>
        <taxon>Eukaryota</taxon>
        <taxon>Fungi</taxon>
        <taxon>Dikarya</taxon>
        <taxon>Basidiomycota</taxon>
        <taxon>Agaricomycotina</taxon>
        <taxon>Tremellomycetes</taxon>
        <taxon>Trichosporonales</taxon>
        <taxon>Trichosporonaceae</taxon>
        <taxon>Cutaneotrichosporon</taxon>
    </lineage>
</organism>
<evidence type="ECO:0000256" key="1">
    <source>
        <dbReference type="SAM" id="MobiDB-lite"/>
    </source>
</evidence>